<dbReference type="AlphaFoldDB" id="A0A091FN40"/>
<organism evidence="1 2">
    <name type="scientific">Corvus brachyrhynchos</name>
    <name type="common">American crow</name>
    <dbReference type="NCBI Taxonomy" id="85066"/>
    <lineage>
        <taxon>Eukaryota</taxon>
        <taxon>Metazoa</taxon>
        <taxon>Chordata</taxon>
        <taxon>Craniata</taxon>
        <taxon>Vertebrata</taxon>
        <taxon>Euteleostomi</taxon>
        <taxon>Archelosauria</taxon>
        <taxon>Archosauria</taxon>
        <taxon>Dinosauria</taxon>
        <taxon>Saurischia</taxon>
        <taxon>Theropoda</taxon>
        <taxon>Coelurosauria</taxon>
        <taxon>Aves</taxon>
        <taxon>Neognathae</taxon>
        <taxon>Neoaves</taxon>
        <taxon>Telluraves</taxon>
        <taxon>Australaves</taxon>
        <taxon>Passeriformes</taxon>
        <taxon>Corvoidea</taxon>
        <taxon>Corvidae</taxon>
        <taxon>Corvus</taxon>
    </lineage>
</organism>
<name>A0A091FN40_CORBR</name>
<feature type="non-terminal residue" evidence="1">
    <location>
        <position position="1"/>
    </location>
</feature>
<feature type="non-terminal residue" evidence="1">
    <location>
        <position position="55"/>
    </location>
</feature>
<sequence length="55" mass="6599">NGFKLRKGRFRLDVRNKFFNLRAMRHWNRLPREVVDAPSLEVFKARLDGAWSNLV</sequence>
<evidence type="ECO:0000313" key="2">
    <source>
        <dbReference type="Proteomes" id="UP000052976"/>
    </source>
</evidence>
<dbReference type="EMBL" id="KK719333">
    <property type="protein sequence ID" value="KFO62740.1"/>
    <property type="molecule type" value="Genomic_DNA"/>
</dbReference>
<accession>A0A091FN40</accession>
<proteinExistence type="predicted"/>
<evidence type="ECO:0008006" key="3">
    <source>
        <dbReference type="Google" id="ProtNLM"/>
    </source>
</evidence>
<protein>
    <recommendedName>
        <fullName evidence="3">Nidogen G2 beta-barrel domain-containing protein</fullName>
    </recommendedName>
</protein>
<reference evidence="1 2" key="1">
    <citation type="submission" date="2014-04" db="EMBL/GenBank/DDBJ databases">
        <title>Genome evolution of avian class.</title>
        <authorList>
            <person name="Zhang G."/>
            <person name="Li C."/>
        </authorList>
    </citation>
    <scope>NUCLEOTIDE SEQUENCE [LARGE SCALE GENOMIC DNA]</scope>
    <source>
        <strain evidence="1">BGI_N302</strain>
    </source>
</reference>
<keyword evidence="2" id="KW-1185">Reference proteome</keyword>
<dbReference type="Proteomes" id="UP000052976">
    <property type="component" value="Unassembled WGS sequence"/>
</dbReference>
<evidence type="ECO:0000313" key="1">
    <source>
        <dbReference type="EMBL" id="KFO62740.1"/>
    </source>
</evidence>
<gene>
    <name evidence="1" type="ORF">N302_08382</name>
</gene>